<evidence type="ECO:0000313" key="2">
    <source>
        <dbReference type="Proteomes" id="UP000194733"/>
    </source>
</evidence>
<gene>
    <name evidence="1" type="ORF">BK724_15870</name>
</gene>
<dbReference type="InterPro" id="IPR018579">
    <property type="entry name" value="Restrct_endonuc_II_LlaJI"/>
</dbReference>
<dbReference type="Pfam" id="PF09563">
    <property type="entry name" value="RE_LlaJI"/>
    <property type="match status" value="1"/>
</dbReference>
<accession>A0A9Q5SEN2</accession>
<dbReference type="RefSeq" id="WP_087957549.1">
    <property type="nucleotide sequence ID" value="NZ_NFCY01000025.1"/>
</dbReference>
<dbReference type="AlphaFoldDB" id="A0A9Q5SEN2"/>
<comment type="caution">
    <text evidence="1">The sequence shown here is derived from an EMBL/GenBank/DDBJ whole genome shotgun (WGS) entry which is preliminary data.</text>
</comment>
<organism evidence="1 2">
    <name type="scientific">Bacillus thuringiensis serovar sooncheon</name>
    <dbReference type="NCBI Taxonomy" id="180891"/>
    <lineage>
        <taxon>Bacteria</taxon>
        <taxon>Bacillati</taxon>
        <taxon>Bacillota</taxon>
        <taxon>Bacilli</taxon>
        <taxon>Bacillales</taxon>
        <taxon>Bacillaceae</taxon>
        <taxon>Bacillus</taxon>
        <taxon>Bacillus cereus group</taxon>
    </lineage>
</organism>
<sequence length="463" mass="54654">MIILKELKPYNESILLEEFNIDRYELNDILKILEAKKIVKYNLKNEIQFVYVGIIVVNHKLMFILPKYILCATRKEELSHMRNIVRLLNEFSEREKLEESDIEDINLEQETLVSNLIAIISFLLDDYIENGLYQNEIDVIEFNGDGDINWDKTIDQIYPVVIGDQWLYADLITSKSSIDYKQFITLLHGRVINECIDFFNSTGLNEILSYDLDIIDNVIDDMEEIDKIERELEKEIVIQFNDRKRRVLYAIKSYLERKSGLSDTKLLLYGTRNFKWIWEIVCGHIFDNEFIKKGTKSKYEVFGIESPKWNIGNEKDLKINDIEMKKNRLTPDILKVIIKDNIKYLLILDAKYYNVKLRGSKIEGSPGIEDITKQYLYHSALKNYIEDNKIDKVLNAFLVPTQTKTYVQGEVFLDFMRMYSNTDIKLMKLNVNEVIDMYSNNKKYNFDDFITLLENYGCDESDL</sequence>
<dbReference type="Proteomes" id="UP000194733">
    <property type="component" value="Unassembled WGS sequence"/>
</dbReference>
<proteinExistence type="predicted"/>
<protein>
    <recommendedName>
        <fullName evidence="3">LlaJI family restriction endonuclease</fullName>
    </recommendedName>
</protein>
<dbReference type="EMBL" id="NFCY01000025">
    <property type="protein sequence ID" value="OTX44182.1"/>
    <property type="molecule type" value="Genomic_DNA"/>
</dbReference>
<evidence type="ECO:0000313" key="1">
    <source>
        <dbReference type="EMBL" id="OTX44182.1"/>
    </source>
</evidence>
<name>A0A9Q5SEN2_BACTU</name>
<reference evidence="1 2" key="1">
    <citation type="submission" date="2016-10" db="EMBL/GenBank/DDBJ databases">
        <title>Comparative genomics of Bacillus thuringiensis reveals a path to pathogens against multiple invertebrate hosts.</title>
        <authorList>
            <person name="Zheng J."/>
            <person name="Gao Q."/>
            <person name="Liu H."/>
            <person name="Peng D."/>
            <person name="Ruan L."/>
            <person name="Sun M."/>
        </authorList>
    </citation>
    <scope>NUCLEOTIDE SEQUENCE [LARGE SCALE GENOMIC DNA]</scope>
    <source>
        <strain evidence="1">BGSC 4BB1</strain>
    </source>
</reference>
<evidence type="ECO:0008006" key="3">
    <source>
        <dbReference type="Google" id="ProtNLM"/>
    </source>
</evidence>